<comment type="caution">
    <text evidence="1">The sequence shown here is derived from an EMBL/GenBank/DDBJ whole genome shotgun (WGS) entry which is preliminary data.</text>
</comment>
<dbReference type="Pfam" id="PF14384">
    <property type="entry name" value="BrnA_antitoxin"/>
    <property type="match status" value="1"/>
</dbReference>
<reference evidence="1" key="1">
    <citation type="submission" date="2019-09" db="EMBL/GenBank/DDBJ databases">
        <title>Characterisation of the sponge microbiome using genome-centric metagenomics.</title>
        <authorList>
            <person name="Engelberts J.P."/>
            <person name="Robbins S.J."/>
            <person name="De Goeij J.M."/>
            <person name="Aranda M."/>
            <person name="Bell S.C."/>
            <person name="Webster N.S."/>
        </authorList>
    </citation>
    <scope>NUCLEOTIDE SEQUENCE</scope>
    <source>
        <strain evidence="1">SB0664_bin_27</strain>
    </source>
</reference>
<gene>
    <name evidence="1" type="ORF">F4Y42_20120</name>
</gene>
<sequence length="93" mass="10988">MNQKTDPPKRKWETVEYTDSPELPDVEDLQIVDRMFLPRPDELVFRESETEYITVSLDKETVTFFKSKAKELGASYQTLVRSILKEYVARQSR</sequence>
<name>A0A6B0Z1J8_9CHLR</name>
<organism evidence="1">
    <name type="scientific">Caldilineaceae bacterium SB0664_bin_27</name>
    <dbReference type="NCBI Taxonomy" id="2605260"/>
    <lineage>
        <taxon>Bacteria</taxon>
        <taxon>Bacillati</taxon>
        <taxon>Chloroflexota</taxon>
        <taxon>Caldilineae</taxon>
        <taxon>Caldilineales</taxon>
        <taxon>Caldilineaceae</taxon>
    </lineage>
</organism>
<dbReference type="AlphaFoldDB" id="A0A6B0Z1J8"/>
<dbReference type="EMBL" id="VXRG01000169">
    <property type="protein sequence ID" value="MXY95752.1"/>
    <property type="molecule type" value="Genomic_DNA"/>
</dbReference>
<evidence type="ECO:0000313" key="1">
    <source>
        <dbReference type="EMBL" id="MXY95752.1"/>
    </source>
</evidence>
<accession>A0A6B0Z1J8</accession>
<proteinExistence type="predicted"/>
<protein>
    <submittedName>
        <fullName evidence="1">BrnA antitoxin family protein</fullName>
    </submittedName>
</protein>
<dbReference type="InterPro" id="IPR025528">
    <property type="entry name" value="BrnA_antitoxin"/>
</dbReference>